<keyword evidence="3 9" id="KW-0813">Transport</keyword>
<dbReference type="GO" id="GO:0015095">
    <property type="term" value="F:magnesium ion transmembrane transporter activity"/>
    <property type="evidence" value="ECO:0007669"/>
    <property type="project" value="UniProtKB-UniRule"/>
</dbReference>
<dbReference type="InterPro" id="IPR038076">
    <property type="entry name" value="MgtE_N_sf"/>
</dbReference>
<sequence length="451" mass="49295">MDKSNINLTKSIKAMLKRGKVAEIKELLLYLHPADIAELLVDIQNGSQKALFKLMDYEKAAEVLDELEPEIQIDLIDSLAEKEKAEILEKMSVDEIIDLLQELPESKVEKLLKKLPMDELEKVKGLLLLSRDSAGGIMTTDYVYIPEDTPVPEAINMVRKFGREAETIYYLYIVDRDHHLVGVLSLRELISARRDMIVKDIMHKKVVSVHVDDDQEDAARAIEKYSLLAIPVVDSDQRLMGIITVDDALDVLREETTEDIHKLAGITAEEDIILTGSPLKAAQKRLPWLLICLFGDLIAGSVIKGFESTLETVIALAFFIPVLMATGGNVGTQSLALAVRGLATGEITAGNFVSYIFQEAKAGLIVGIICGAILTIIALAWQGNPNLGLVVGAAMGVALTLAALIGMIIPMILNALKIDPAVASGPFITTVVDITTLMIYFSLATCFFNLV</sequence>
<keyword evidence="9" id="KW-1003">Cell membrane</keyword>
<dbReference type="NCBIfam" id="TIGR00400">
    <property type="entry name" value="mgtE"/>
    <property type="match status" value="1"/>
</dbReference>
<comment type="subcellular location">
    <subcellularLocation>
        <location evidence="9">Cell membrane</location>
        <topology evidence="9">Multi-pass membrane protein</topology>
    </subcellularLocation>
    <subcellularLocation>
        <location evidence="1">Membrane</location>
        <topology evidence="1">Multi-pass membrane protein</topology>
    </subcellularLocation>
</comment>
<dbReference type="Pfam" id="PF03448">
    <property type="entry name" value="MgtE_N"/>
    <property type="match status" value="1"/>
</dbReference>
<organism evidence="11 12">
    <name type="scientific">Koleobacter methoxysyntrophicus</name>
    <dbReference type="NCBI Taxonomy" id="2751313"/>
    <lineage>
        <taxon>Bacteria</taxon>
        <taxon>Bacillati</taxon>
        <taxon>Bacillota</taxon>
        <taxon>Clostridia</taxon>
        <taxon>Koleobacterales</taxon>
        <taxon>Koleobacteraceae</taxon>
        <taxon>Koleobacter</taxon>
    </lineage>
</organism>
<dbReference type="Gene3D" id="1.25.60.10">
    <property type="entry name" value="MgtE N-terminal domain-like"/>
    <property type="match status" value="1"/>
</dbReference>
<keyword evidence="4 9" id="KW-0812">Transmembrane</keyword>
<feature type="transmembrane region" description="Helical" evidence="9">
    <location>
        <begin position="286"/>
        <end position="306"/>
    </location>
</feature>
<dbReference type="SUPFAM" id="SSF54631">
    <property type="entry name" value="CBS-domain pair"/>
    <property type="match status" value="1"/>
</dbReference>
<keyword evidence="5 9" id="KW-0460">Magnesium</keyword>
<dbReference type="KEGG" id="kme:H0A61_02759"/>
<dbReference type="RefSeq" id="WP_206707663.1">
    <property type="nucleotide sequence ID" value="NZ_CP059066.1"/>
</dbReference>
<dbReference type="EMBL" id="CP059066">
    <property type="protein sequence ID" value="QSQ10354.1"/>
    <property type="molecule type" value="Genomic_DNA"/>
</dbReference>
<comment type="subunit">
    <text evidence="9">Homodimer.</text>
</comment>
<dbReference type="Gene3D" id="3.10.580.10">
    <property type="entry name" value="CBS-domain"/>
    <property type="match status" value="1"/>
</dbReference>
<feature type="transmembrane region" description="Helical" evidence="9">
    <location>
        <begin position="425"/>
        <end position="450"/>
    </location>
</feature>
<proteinExistence type="inferred from homology"/>
<dbReference type="SUPFAM" id="SSF158791">
    <property type="entry name" value="MgtE N-terminal domain-like"/>
    <property type="match status" value="1"/>
</dbReference>
<feature type="domain" description="CBS" evidence="10">
    <location>
        <begin position="202"/>
        <end position="258"/>
    </location>
</feature>
<dbReference type="InterPro" id="IPR006669">
    <property type="entry name" value="MgtE_transporter"/>
</dbReference>
<feature type="transmembrane region" description="Helical" evidence="9">
    <location>
        <begin position="362"/>
        <end position="381"/>
    </location>
</feature>
<evidence type="ECO:0000256" key="1">
    <source>
        <dbReference type="ARBA" id="ARBA00004141"/>
    </source>
</evidence>
<comment type="similarity">
    <text evidence="2 9">Belongs to the SLC41A transporter family.</text>
</comment>
<dbReference type="InterPro" id="IPR046342">
    <property type="entry name" value="CBS_dom_sf"/>
</dbReference>
<dbReference type="Pfam" id="PF00571">
    <property type="entry name" value="CBS"/>
    <property type="match status" value="2"/>
</dbReference>
<dbReference type="Pfam" id="PF01769">
    <property type="entry name" value="MgtE"/>
    <property type="match status" value="1"/>
</dbReference>
<dbReference type="GO" id="GO:0046872">
    <property type="term" value="F:metal ion binding"/>
    <property type="evidence" value="ECO:0007669"/>
    <property type="project" value="UniProtKB-KW"/>
</dbReference>
<dbReference type="Gene3D" id="1.10.357.20">
    <property type="entry name" value="SLC41 divalent cation transporters, integral membrane domain"/>
    <property type="match status" value="1"/>
</dbReference>
<dbReference type="AlphaFoldDB" id="A0A8A0RQX0"/>
<evidence type="ECO:0000313" key="11">
    <source>
        <dbReference type="EMBL" id="QSQ10354.1"/>
    </source>
</evidence>
<accession>A0A8A0RQX0</accession>
<keyword evidence="6 9" id="KW-1133">Transmembrane helix</keyword>
<dbReference type="SMART" id="SM00116">
    <property type="entry name" value="CBS"/>
    <property type="match status" value="2"/>
</dbReference>
<evidence type="ECO:0000256" key="6">
    <source>
        <dbReference type="ARBA" id="ARBA00022989"/>
    </source>
</evidence>
<evidence type="ECO:0000313" key="12">
    <source>
        <dbReference type="Proteomes" id="UP000662904"/>
    </source>
</evidence>
<dbReference type="InterPro" id="IPR006668">
    <property type="entry name" value="Mg_transptr_MgtE_intracell_dom"/>
</dbReference>
<feature type="transmembrane region" description="Helical" evidence="9">
    <location>
        <begin position="312"/>
        <end position="330"/>
    </location>
</feature>
<dbReference type="PANTHER" id="PTHR43773">
    <property type="entry name" value="MAGNESIUM TRANSPORTER MGTE"/>
    <property type="match status" value="1"/>
</dbReference>
<dbReference type="Proteomes" id="UP000662904">
    <property type="component" value="Chromosome"/>
</dbReference>
<evidence type="ECO:0000256" key="8">
    <source>
        <dbReference type="PROSITE-ProRule" id="PRU00703"/>
    </source>
</evidence>
<protein>
    <recommendedName>
        <fullName evidence="9">Magnesium transporter MgtE</fullName>
    </recommendedName>
</protein>
<evidence type="ECO:0000256" key="3">
    <source>
        <dbReference type="ARBA" id="ARBA00022448"/>
    </source>
</evidence>
<dbReference type="PANTHER" id="PTHR43773:SF1">
    <property type="entry name" value="MAGNESIUM TRANSPORTER MGTE"/>
    <property type="match status" value="1"/>
</dbReference>
<keyword evidence="8" id="KW-0129">CBS domain</keyword>
<gene>
    <name evidence="11" type="primary">mgtE</name>
    <name evidence="11" type="ORF">H0A61_02759</name>
</gene>
<dbReference type="GO" id="GO:0005886">
    <property type="term" value="C:plasma membrane"/>
    <property type="evidence" value="ECO:0007669"/>
    <property type="project" value="UniProtKB-SubCell"/>
</dbReference>
<reference evidence="11" key="1">
    <citation type="submission" date="2020-07" db="EMBL/GenBank/DDBJ databases">
        <title>Koleobacter methoxysyntrophicus gen. nov., sp. nov., a novel anaerobic bacterium isolated from deep subsurface oil field and proposal of Koleobacterales ord. nov. in the phylum Firmicutes.</title>
        <authorList>
            <person name="Sakamoto S."/>
            <person name="Tamaki H."/>
        </authorList>
    </citation>
    <scope>NUCLEOTIDE SEQUENCE</scope>
    <source>
        <strain evidence="11">NRmbB1</strain>
    </source>
</reference>
<dbReference type="InterPro" id="IPR006667">
    <property type="entry name" value="SLC41_membr_dom"/>
</dbReference>
<evidence type="ECO:0000256" key="4">
    <source>
        <dbReference type="ARBA" id="ARBA00022692"/>
    </source>
</evidence>
<feature type="transmembrane region" description="Helical" evidence="9">
    <location>
        <begin position="387"/>
        <end position="413"/>
    </location>
</feature>
<keyword evidence="7 9" id="KW-0472">Membrane</keyword>
<name>A0A8A0RQX0_9FIRM</name>
<keyword evidence="9" id="KW-0479">Metal-binding</keyword>
<dbReference type="InterPro" id="IPR000644">
    <property type="entry name" value="CBS_dom"/>
</dbReference>
<evidence type="ECO:0000256" key="2">
    <source>
        <dbReference type="ARBA" id="ARBA00009749"/>
    </source>
</evidence>
<dbReference type="SMART" id="SM00924">
    <property type="entry name" value="MgtE_N"/>
    <property type="match status" value="1"/>
</dbReference>
<keyword evidence="12" id="KW-1185">Reference proteome</keyword>
<evidence type="ECO:0000259" key="10">
    <source>
        <dbReference type="PROSITE" id="PS51371"/>
    </source>
</evidence>
<comment type="function">
    <text evidence="9">Acts as a magnesium transporter.</text>
</comment>
<dbReference type="PROSITE" id="PS51371">
    <property type="entry name" value="CBS"/>
    <property type="match status" value="2"/>
</dbReference>
<evidence type="ECO:0000256" key="9">
    <source>
        <dbReference type="RuleBase" id="RU362011"/>
    </source>
</evidence>
<feature type="domain" description="CBS" evidence="10">
    <location>
        <begin position="138"/>
        <end position="201"/>
    </location>
</feature>
<dbReference type="InterPro" id="IPR036739">
    <property type="entry name" value="SLC41_membr_dom_sf"/>
</dbReference>
<dbReference type="SUPFAM" id="SSF161093">
    <property type="entry name" value="MgtE membrane domain-like"/>
    <property type="match status" value="1"/>
</dbReference>
<dbReference type="CDD" id="cd04606">
    <property type="entry name" value="CBS_pair_Mg_transporter"/>
    <property type="match status" value="1"/>
</dbReference>
<evidence type="ECO:0000256" key="7">
    <source>
        <dbReference type="ARBA" id="ARBA00023136"/>
    </source>
</evidence>
<evidence type="ECO:0000256" key="5">
    <source>
        <dbReference type="ARBA" id="ARBA00022842"/>
    </source>
</evidence>